<comment type="caution">
    <text evidence="3">The sequence shown here is derived from an EMBL/GenBank/DDBJ whole genome shotgun (WGS) entry which is preliminary data.</text>
</comment>
<evidence type="ECO:0000256" key="2">
    <source>
        <dbReference type="ARBA" id="ARBA00022840"/>
    </source>
</evidence>
<dbReference type="SUPFAM" id="SSF54585">
    <property type="entry name" value="Cdc48 domain 2-like"/>
    <property type="match status" value="1"/>
</dbReference>
<reference evidence="3 4" key="1">
    <citation type="journal article" date="2015" name="Nature">
        <title>rRNA introns, odd ribosomes, and small enigmatic genomes across a large radiation of phyla.</title>
        <authorList>
            <person name="Brown C.T."/>
            <person name="Hug L.A."/>
            <person name="Thomas B.C."/>
            <person name="Sharon I."/>
            <person name="Castelle C.J."/>
            <person name="Singh A."/>
            <person name="Wilkins M.J."/>
            <person name="Williams K.H."/>
            <person name="Banfield J.F."/>
        </authorList>
    </citation>
    <scope>NUCLEOTIDE SEQUENCE [LARGE SCALE GENOMIC DNA]</scope>
</reference>
<dbReference type="EMBL" id="LCKS01000002">
    <property type="protein sequence ID" value="KKU03330.1"/>
    <property type="molecule type" value="Genomic_DNA"/>
</dbReference>
<evidence type="ECO:0000313" key="4">
    <source>
        <dbReference type="Proteomes" id="UP000034264"/>
    </source>
</evidence>
<evidence type="ECO:0000256" key="1">
    <source>
        <dbReference type="ARBA" id="ARBA00022741"/>
    </source>
</evidence>
<dbReference type="Proteomes" id="UP000034264">
    <property type="component" value="Unassembled WGS sequence"/>
</dbReference>
<keyword evidence="1" id="KW-0547">Nucleotide-binding</keyword>
<dbReference type="AlphaFoldDB" id="A0A0G1Q3R9"/>
<evidence type="ECO:0000313" key="3">
    <source>
        <dbReference type="EMBL" id="KKU03330.1"/>
    </source>
</evidence>
<keyword evidence="2" id="KW-0067">ATP-binding</keyword>
<organism evidence="3 4">
    <name type="scientific">Candidatus Amesbacteria bacterium GW2011_GWC2_45_19</name>
    <dbReference type="NCBI Taxonomy" id="1618366"/>
    <lineage>
        <taxon>Bacteria</taxon>
        <taxon>Candidatus Amesiibacteriota</taxon>
    </lineage>
</organism>
<dbReference type="GO" id="GO:0005524">
    <property type="term" value="F:ATP binding"/>
    <property type="evidence" value="ECO:0007669"/>
    <property type="project" value="UniProtKB-KW"/>
</dbReference>
<proteinExistence type="predicted"/>
<accession>A0A0G1Q3R9</accession>
<name>A0A0G1Q3R9_9BACT</name>
<sequence length="160" mass="18070">MTEALAKRVVLVPVNTEELYALGWRVTPSVIRAGSFADEKGELKGVQLRKGEVVTIDYIFDGRSAKATYSVEDVQPPNSYVKEKTVVEIRTERQNGKPPSSADQTDRVLRTTQRKSIRSTMQEQLRFLQEELHLAMAEGLPADSLQTQIKSLEERLVSFF</sequence>
<gene>
    <name evidence="3" type="ORF">UX05_C0002G0086</name>
</gene>
<protein>
    <submittedName>
        <fullName evidence="3">Uncharacterized protein</fullName>
    </submittedName>
</protein>
<dbReference type="InterPro" id="IPR029067">
    <property type="entry name" value="CDC48_domain_2-like_sf"/>
</dbReference>